<protein>
    <recommendedName>
        <fullName evidence="5">L,D-transpeptidase family protein</fullName>
    </recommendedName>
</protein>
<evidence type="ECO:0008006" key="5">
    <source>
        <dbReference type="Google" id="ProtNLM"/>
    </source>
</evidence>
<evidence type="ECO:0000313" key="2">
    <source>
        <dbReference type="EMBL" id="MTV56081.1"/>
    </source>
</evidence>
<dbReference type="EMBL" id="BMKG01000008">
    <property type="protein sequence ID" value="GGC00651.1"/>
    <property type="molecule type" value="Genomic_DNA"/>
</dbReference>
<proteinExistence type="predicted"/>
<dbReference type="Proteomes" id="UP000622638">
    <property type="component" value="Unassembled WGS sequence"/>
</dbReference>
<dbReference type="RefSeq" id="WP_155473326.1">
    <property type="nucleotide sequence ID" value="NZ_BMKG01000008.1"/>
</dbReference>
<comment type="caution">
    <text evidence="2">The sequence shown here is derived from an EMBL/GenBank/DDBJ whole genome shotgun (WGS) entry which is preliminary data.</text>
</comment>
<keyword evidence="4" id="KW-1185">Reference proteome</keyword>
<gene>
    <name evidence="1" type="ORF">GCM10011572_23320</name>
    <name evidence="2" type="ORF">GM672_25480</name>
</gene>
<dbReference type="AlphaFoldDB" id="A0A6I3T3J3"/>
<sequence length="195" mass="21115">MNKVRHIIGGSDGWLRIKLEPGGEIVSVPEYLQVAVDGSSAGRDHFMVLEGVQKGKPASVTAGNLTPGPVPLRKAARLVFEKSKGVLLCGERKLHAITAPHNEIPDGSHPIQIPDFPHQGGRGYMTDSKYAKSWFFLGNGDAVGGLLGRDRYLHTGMISAGCVTVDPPDWTAVYEYLIRCRSNDGRTVGTLIVRK</sequence>
<evidence type="ECO:0000313" key="1">
    <source>
        <dbReference type="EMBL" id="GGC00651.1"/>
    </source>
</evidence>
<name>A0A6I3T3J3_9BURK</name>
<reference evidence="1" key="4">
    <citation type="submission" date="2024-05" db="EMBL/GenBank/DDBJ databases">
        <authorList>
            <person name="Sun Q."/>
            <person name="Zhou Y."/>
        </authorList>
    </citation>
    <scope>NUCLEOTIDE SEQUENCE</scope>
    <source>
        <strain evidence="1">CGMCC 1.15931</strain>
    </source>
</reference>
<dbReference type="Proteomes" id="UP000430634">
    <property type="component" value="Unassembled WGS sequence"/>
</dbReference>
<reference evidence="4" key="2">
    <citation type="journal article" date="2019" name="Int. J. Syst. Evol. Microbiol.">
        <title>The Global Catalogue of Microorganisms (GCM) 10K type strain sequencing project: providing services to taxonomists for standard genome sequencing and annotation.</title>
        <authorList>
            <consortium name="The Broad Institute Genomics Platform"/>
            <consortium name="The Broad Institute Genome Sequencing Center for Infectious Disease"/>
            <person name="Wu L."/>
            <person name="Ma J."/>
        </authorList>
    </citation>
    <scope>NUCLEOTIDE SEQUENCE [LARGE SCALE GENOMIC DNA]</scope>
    <source>
        <strain evidence="4">CGMCC 1.15931</strain>
    </source>
</reference>
<dbReference type="OrthoDB" id="8772938at2"/>
<reference evidence="2 3" key="3">
    <citation type="submission" date="2019-11" db="EMBL/GenBank/DDBJ databases">
        <title>Type strains purchased from KCTC, JCM and DSMZ.</title>
        <authorList>
            <person name="Lu H."/>
        </authorList>
    </citation>
    <scope>NUCLEOTIDE SEQUENCE [LARGE SCALE GENOMIC DNA]</scope>
    <source>
        <strain evidence="2 3">KCTC 52429</strain>
    </source>
</reference>
<reference evidence="1" key="1">
    <citation type="journal article" date="2014" name="Int. J. Syst. Evol. Microbiol.">
        <title>Complete genome of a new Firmicutes species belonging to the dominant human colonic microbiota ('Ruminococcus bicirculans') reveals two chromosomes and a selective capacity to utilize plant glucans.</title>
        <authorList>
            <consortium name="NISC Comparative Sequencing Program"/>
            <person name="Wegmann U."/>
            <person name="Louis P."/>
            <person name="Goesmann A."/>
            <person name="Henrissat B."/>
            <person name="Duncan S.H."/>
            <person name="Flint H.J."/>
        </authorList>
    </citation>
    <scope>NUCLEOTIDE SEQUENCE</scope>
    <source>
        <strain evidence="1">CGMCC 1.15931</strain>
    </source>
</reference>
<accession>A0A6I3T3J3</accession>
<dbReference type="EMBL" id="WNKZ01000128">
    <property type="protein sequence ID" value="MTV56081.1"/>
    <property type="molecule type" value="Genomic_DNA"/>
</dbReference>
<organism evidence="2 3">
    <name type="scientific">Pseudoduganella buxea</name>
    <dbReference type="NCBI Taxonomy" id="1949069"/>
    <lineage>
        <taxon>Bacteria</taxon>
        <taxon>Pseudomonadati</taxon>
        <taxon>Pseudomonadota</taxon>
        <taxon>Betaproteobacteria</taxon>
        <taxon>Burkholderiales</taxon>
        <taxon>Oxalobacteraceae</taxon>
        <taxon>Telluria group</taxon>
        <taxon>Pseudoduganella</taxon>
    </lineage>
</organism>
<evidence type="ECO:0000313" key="4">
    <source>
        <dbReference type="Proteomes" id="UP000622638"/>
    </source>
</evidence>
<evidence type="ECO:0000313" key="3">
    <source>
        <dbReference type="Proteomes" id="UP000430634"/>
    </source>
</evidence>